<evidence type="ECO:0000313" key="2">
    <source>
        <dbReference type="EMBL" id="MDK6900833.1"/>
    </source>
</evidence>
<feature type="chain" id="PRO_5043364215" description="Bifunctional metallophosphatase/5'-nucleotidase" evidence="1">
    <location>
        <begin position="18"/>
        <end position="80"/>
    </location>
</feature>
<keyword evidence="1" id="KW-0732">Signal</keyword>
<evidence type="ECO:0000313" key="3">
    <source>
        <dbReference type="Proteomes" id="UP001230629"/>
    </source>
</evidence>
<name>A0AAW6XT61_STRAG</name>
<feature type="signal peptide" evidence="1">
    <location>
        <begin position="1"/>
        <end position="17"/>
    </location>
</feature>
<feature type="non-terminal residue" evidence="2">
    <location>
        <position position="80"/>
    </location>
</feature>
<protein>
    <recommendedName>
        <fullName evidence="4">Bifunctional metallophosphatase/5'-nucleotidase</fullName>
    </recommendedName>
</protein>
<dbReference type="SUPFAM" id="SSF56300">
    <property type="entry name" value="Metallo-dependent phosphatases"/>
    <property type="match status" value="1"/>
</dbReference>
<dbReference type="Proteomes" id="UP001230629">
    <property type="component" value="Unassembled WGS sequence"/>
</dbReference>
<sequence length="80" mass="8378">FAASLLSFALVSTPAQASPEAQGKETIDLDLYTLTDVHGHIEQVTKKGKVTEAGGGAMKCYLDKARAANPNSSLMLLGDN</sequence>
<accession>A0AAW6XT61</accession>
<feature type="non-terminal residue" evidence="2">
    <location>
        <position position="1"/>
    </location>
</feature>
<dbReference type="AlphaFoldDB" id="A0AAW6XT61"/>
<evidence type="ECO:0000256" key="1">
    <source>
        <dbReference type="SAM" id="SignalP"/>
    </source>
</evidence>
<proteinExistence type="predicted"/>
<dbReference type="Gene3D" id="3.60.21.10">
    <property type="match status" value="1"/>
</dbReference>
<reference evidence="2" key="1">
    <citation type="submission" date="2023-05" db="EMBL/GenBank/DDBJ databases">
        <title>Cataloging the Phylogenetic Diversity of Human Bladder Bacteria.</title>
        <authorList>
            <person name="Du J."/>
        </authorList>
    </citation>
    <scope>NUCLEOTIDE SEQUENCE</scope>
    <source>
        <strain evidence="2">UMB8703</strain>
    </source>
</reference>
<dbReference type="EMBL" id="JASOIH010000595">
    <property type="protein sequence ID" value="MDK6900833.1"/>
    <property type="molecule type" value="Genomic_DNA"/>
</dbReference>
<gene>
    <name evidence="2" type="ORF">QP229_12830</name>
</gene>
<organism evidence="2 3">
    <name type="scientific">Streptococcus agalactiae</name>
    <dbReference type="NCBI Taxonomy" id="1311"/>
    <lineage>
        <taxon>Bacteria</taxon>
        <taxon>Bacillati</taxon>
        <taxon>Bacillota</taxon>
        <taxon>Bacilli</taxon>
        <taxon>Lactobacillales</taxon>
        <taxon>Streptococcaceae</taxon>
        <taxon>Streptococcus</taxon>
    </lineage>
</organism>
<comment type="caution">
    <text evidence="2">The sequence shown here is derived from an EMBL/GenBank/DDBJ whole genome shotgun (WGS) entry which is preliminary data.</text>
</comment>
<dbReference type="InterPro" id="IPR029052">
    <property type="entry name" value="Metallo-depent_PP-like"/>
</dbReference>
<evidence type="ECO:0008006" key="4">
    <source>
        <dbReference type="Google" id="ProtNLM"/>
    </source>
</evidence>